<reference evidence="2" key="2">
    <citation type="journal article" date="2015" name="Data Brief">
        <title>Shoot transcriptome of the giant reed, Arundo donax.</title>
        <authorList>
            <person name="Barrero R.A."/>
            <person name="Guerrero F.D."/>
            <person name="Moolhuijzen P."/>
            <person name="Goolsby J.A."/>
            <person name="Tidwell J."/>
            <person name="Bellgard S.E."/>
            <person name="Bellgard M.I."/>
        </authorList>
    </citation>
    <scope>NUCLEOTIDE SEQUENCE</scope>
    <source>
        <tissue evidence="2">Shoot tissue taken approximately 20 cm above the soil surface</tissue>
    </source>
</reference>
<dbReference type="EMBL" id="GBRH01210923">
    <property type="protein sequence ID" value="JAD86972.1"/>
    <property type="molecule type" value="Transcribed_RNA"/>
</dbReference>
<evidence type="ECO:0000256" key="1">
    <source>
        <dbReference type="SAM" id="MobiDB-lite"/>
    </source>
</evidence>
<feature type="region of interest" description="Disordered" evidence="1">
    <location>
        <begin position="1"/>
        <end position="25"/>
    </location>
</feature>
<reference evidence="2" key="1">
    <citation type="submission" date="2014-09" db="EMBL/GenBank/DDBJ databases">
        <authorList>
            <person name="Magalhaes I.L.F."/>
            <person name="Oliveira U."/>
            <person name="Santos F.R."/>
            <person name="Vidigal T.H.D.A."/>
            <person name="Brescovit A.D."/>
            <person name="Santos A.J."/>
        </authorList>
    </citation>
    <scope>NUCLEOTIDE SEQUENCE</scope>
    <source>
        <tissue evidence="2">Shoot tissue taken approximately 20 cm above the soil surface</tissue>
    </source>
</reference>
<organism evidence="2">
    <name type="scientific">Arundo donax</name>
    <name type="common">Giant reed</name>
    <name type="synonym">Donax arundinaceus</name>
    <dbReference type="NCBI Taxonomy" id="35708"/>
    <lineage>
        <taxon>Eukaryota</taxon>
        <taxon>Viridiplantae</taxon>
        <taxon>Streptophyta</taxon>
        <taxon>Embryophyta</taxon>
        <taxon>Tracheophyta</taxon>
        <taxon>Spermatophyta</taxon>
        <taxon>Magnoliopsida</taxon>
        <taxon>Liliopsida</taxon>
        <taxon>Poales</taxon>
        <taxon>Poaceae</taxon>
        <taxon>PACMAD clade</taxon>
        <taxon>Arundinoideae</taxon>
        <taxon>Arundineae</taxon>
        <taxon>Arundo</taxon>
    </lineage>
</organism>
<sequence length="66" mass="6629">MAAMASCSCRQASLSKPAATKGRRCGHCRCRPLAPPLSCTGGSSPCGGSGSFVSDQHLCSSIPTSL</sequence>
<name>A0A0A9DT81_ARUDO</name>
<accession>A0A0A9DT81</accession>
<dbReference type="AlphaFoldDB" id="A0A0A9DT81"/>
<protein>
    <submittedName>
        <fullName evidence="2">Uncharacterized protein</fullName>
    </submittedName>
</protein>
<evidence type="ECO:0000313" key="2">
    <source>
        <dbReference type="EMBL" id="JAD86972.1"/>
    </source>
</evidence>
<proteinExistence type="predicted"/>